<feature type="transmembrane region" description="Helical" evidence="1">
    <location>
        <begin position="193"/>
        <end position="210"/>
    </location>
</feature>
<dbReference type="OrthoDB" id="9796461at2"/>
<evidence type="ECO:0000313" key="4">
    <source>
        <dbReference type="Proteomes" id="UP000239002"/>
    </source>
</evidence>
<feature type="transmembrane region" description="Helical" evidence="1">
    <location>
        <begin position="222"/>
        <end position="238"/>
    </location>
</feature>
<protein>
    <submittedName>
        <fullName evidence="3">Peptidoglycan/LPS O-acetylase OafA/YrhL</fullName>
    </submittedName>
</protein>
<feature type="transmembrane region" description="Helical" evidence="1">
    <location>
        <begin position="154"/>
        <end position="173"/>
    </location>
</feature>
<keyword evidence="4" id="KW-1185">Reference proteome</keyword>
<dbReference type="AlphaFoldDB" id="A0A2S6ILP9"/>
<feature type="transmembrane region" description="Helical" evidence="1">
    <location>
        <begin position="314"/>
        <end position="336"/>
    </location>
</feature>
<name>A0A2S6ILP9_9FLAO</name>
<proteinExistence type="predicted"/>
<keyword evidence="1" id="KW-0472">Membrane</keyword>
<evidence type="ECO:0000256" key="1">
    <source>
        <dbReference type="SAM" id="Phobius"/>
    </source>
</evidence>
<dbReference type="PANTHER" id="PTHR23028">
    <property type="entry name" value="ACETYLTRANSFERASE"/>
    <property type="match status" value="1"/>
</dbReference>
<feature type="transmembrane region" description="Helical" evidence="1">
    <location>
        <begin position="275"/>
        <end position="294"/>
    </location>
</feature>
<sequence>MRIDQLTFTRFLAAIAIVSYHYARETVLFTHESIDFIFKHAYLGVSYFFVLSGFVMVIAYQNKGRISFFSYLKNRIARIVPLYLFALVACMIIDKSLGYDKLDIIYTFILIQSWIAGKGLVINFTAWSLSVEFFFYAMFPFLTNWIYQKWELKNISIALSLFWIASQILHILIIENMVEFPYYIERDLRYHPIMHFNSFLIGNLTGLIFLKYRNQLNKLGNIYLSLLLVSLIFFSFRMEIVKYFHNGILSPLMAVLVLTIALNEKPLANFFNKNIFLFLGEISFGIYILQKPVWSLLANLNLEAHLERLYITNVNALFSIRLLILITISMITYKLIEIPMQQLIKKNWNFNFFKTLKD</sequence>
<feature type="domain" description="Acyltransferase 3" evidence="2">
    <location>
        <begin position="6"/>
        <end position="331"/>
    </location>
</feature>
<dbReference type="GO" id="GO:0016020">
    <property type="term" value="C:membrane"/>
    <property type="evidence" value="ECO:0007669"/>
    <property type="project" value="TreeGrafter"/>
</dbReference>
<dbReference type="InterPro" id="IPR050879">
    <property type="entry name" value="Acyltransferase_3"/>
</dbReference>
<comment type="caution">
    <text evidence="3">The sequence shown here is derived from an EMBL/GenBank/DDBJ whole genome shotgun (WGS) entry which is preliminary data.</text>
</comment>
<dbReference type="Proteomes" id="UP000239002">
    <property type="component" value="Unassembled WGS sequence"/>
</dbReference>
<gene>
    <name evidence="3" type="ORF">LY01_01854</name>
</gene>
<dbReference type="Pfam" id="PF01757">
    <property type="entry name" value="Acyl_transf_3"/>
    <property type="match status" value="1"/>
</dbReference>
<feature type="transmembrane region" description="Helical" evidence="1">
    <location>
        <begin position="244"/>
        <end position="263"/>
    </location>
</feature>
<keyword evidence="1" id="KW-0812">Transmembrane</keyword>
<organism evidence="3 4">
    <name type="scientific">Nonlabens xylanidelens</name>
    <dbReference type="NCBI Taxonomy" id="191564"/>
    <lineage>
        <taxon>Bacteria</taxon>
        <taxon>Pseudomonadati</taxon>
        <taxon>Bacteroidota</taxon>
        <taxon>Flavobacteriia</taxon>
        <taxon>Flavobacteriales</taxon>
        <taxon>Flavobacteriaceae</taxon>
        <taxon>Nonlabens</taxon>
    </lineage>
</organism>
<evidence type="ECO:0000313" key="3">
    <source>
        <dbReference type="EMBL" id="PPK95101.1"/>
    </source>
</evidence>
<reference evidence="3 4" key="1">
    <citation type="submission" date="2018-02" db="EMBL/GenBank/DDBJ databases">
        <title>Genomic Encyclopedia of Archaeal and Bacterial Type Strains, Phase II (KMG-II): from individual species to whole genera.</title>
        <authorList>
            <person name="Goeker M."/>
        </authorList>
    </citation>
    <scope>NUCLEOTIDE SEQUENCE [LARGE SCALE GENOMIC DNA]</scope>
    <source>
        <strain evidence="3 4">DSM 16809</strain>
    </source>
</reference>
<dbReference type="GO" id="GO:0016747">
    <property type="term" value="F:acyltransferase activity, transferring groups other than amino-acyl groups"/>
    <property type="evidence" value="ECO:0007669"/>
    <property type="project" value="InterPro"/>
</dbReference>
<dbReference type="PANTHER" id="PTHR23028:SF53">
    <property type="entry name" value="ACYL_TRANSF_3 DOMAIN-CONTAINING PROTEIN"/>
    <property type="match status" value="1"/>
</dbReference>
<feature type="transmembrane region" description="Helical" evidence="1">
    <location>
        <begin position="7"/>
        <end position="23"/>
    </location>
</feature>
<feature type="transmembrane region" description="Helical" evidence="1">
    <location>
        <begin position="119"/>
        <end position="142"/>
    </location>
</feature>
<dbReference type="RefSeq" id="WP_104515529.1">
    <property type="nucleotide sequence ID" value="NZ_MQVW01000024.1"/>
</dbReference>
<accession>A0A2S6ILP9</accession>
<feature type="transmembrane region" description="Helical" evidence="1">
    <location>
        <begin position="43"/>
        <end position="60"/>
    </location>
</feature>
<dbReference type="InterPro" id="IPR002656">
    <property type="entry name" value="Acyl_transf_3_dom"/>
</dbReference>
<evidence type="ECO:0000259" key="2">
    <source>
        <dbReference type="Pfam" id="PF01757"/>
    </source>
</evidence>
<dbReference type="GO" id="GO:0000271">
    <property type="term" value="P:polysaccharide biosynthetic process"/>
    <property type="evidence" value="ECO:0007669"/>
    <property type="project" value="TreeGrafter"/>
</dbReference>
<keyword evidence="1" id="KW-1133">Transmembrane helix</keyword>
<dbReference type="EMBL" id="PTJE01000003">
    <property type="protein sequence ID" value="PPK95101.1"/>
    <property type="molecule type" value="Genomic_DNA"/>
</dbReference>
<feature type="transmembrane region" description="Helical" evidence="1">
    <location>
        <begin position="80"/>
        <end position="99"/>
    </location>
</feature>